<feature type="chain" id="PRO_5041932480" description="GH16 domain-containing protein" evidence="2">
    <location>
        <begin position="22"/>
        <end position="259"/>
    </location>
</feature>
<dbReference type="GO" id="GO:0004553">
    <property type="term" value="F:hydrolase activity, hydrolyzing O-glycosyl compounds"/>
    <property type="evidence" value="ECO:0007669"/>
    <property type="project" value="InterPro"/>
</dbReference>
<sequence>MFNQVLSSAVVCLAALNLVSAQAFADCNPLKDEETNAPTIATEKYIFFGRVDVELQAAPGQGIVTAIVLQSDTLDEIDWEWLGGDTTQVQSNYFCKDDTTTYDRGDFHDVTEPLTTFHKYSIEWNKNVGGDGPAPKSVKEYVYGDNRGSADSIKVKYGPSFDAEEKNTSDKNKPEPIGTEIEADASREKDNQSNPTISKPNGGLISFNFTATPVGTPAPGNTGSSGQGHNDDVPQSAASRGTIQEGLIAGILFLVYLAA</sequence>
<evidence type="ECO:0000256" key="2">
    <source>
        <dbReference type="SAM" id="SignalP"/>
    </source>
</evidence>
<dbReference type="GO" id="GO:0016757">
    <property type="term" value="F:glycosyltransferase activity"/>
    <property type="evidence" value="ECO:0007669"/>
    <property type="project" value="TreeGrafter"/>
</dbReference>
<comment type="caution">
    <text evidence="4">The sequence shown here is derived from an EMBL/GenBank/DDBJ whole genome shotgun (WGS) entry which is preliminary data.</text>
</comment>
<dbReference type="InterPro" id="IPR013320">
    <property type="entry name" value="ConA-like_dom_sf"/>
</dbReference>
<keyword evidence="5" id="KW-1185">Reference proteome</keyword>
<dbReference type="GO" id="GO:0031505">
    <property type="term" value="P:fungal-type cell wall organization"/>
    <property type="evidence" value="ECO:0007669"/>
    <property type="project" value="TreeGrafter"/>
</dbReference>
<dbReference type="AlphaFoldDB" id="A0AAE8MLU9"/>
<name>A0AAE8MLU9_9HYPO</name>
<evidence type="ECO:0000313" key="5">
    <source>
        <dbReference type="Proteomes" id="UP001187734"/>
    </source>
</evidence>
<dbReference type="Pfam" id="PF00722">
    <property type="entry name" value="Glyco_hydro_16"/>
    <property type="match status" value="1"/>
</dbReference>
<feature type="compositionally biased region" description="Polar residues" evidence="1">
    <location>
        <begin position="207"/>
        <end position="228"/>
    </location>
</feature>
<feature type="signal peptide" evidence="2">
    <location>
        <begin position="1"/>
        <end position="21"/>
    </location>
</feature>
<dbReference type="Gene3D" id="2.60.120.200">
    <property type="match status" value="1"/>
</dbReference>
<accession>A0AAE8MLU9</accession>
<dbReference type="PROSITE" id="PS51762">
    <property type="entry name" value="GH16_2"/>
    <property type="match status" value="1"/>
</dbReference>
<dbReference type="PANTHER" id="PTHR10963">
    <property type="entry name" value="GLYCOSYL HYDROLASE-RELATED"/>
    <property type="match status" value="1"/>
</dbReference>
<dbReference type="InterPro" id="IPR050546">
    <property type="entry name" value="Glycosyl_Hydrlase_16"/>
</dbReference>
<keyword evidence="2" id="KW-0732">Signal</keyword>
<protein>
    <recommendedName>
        <fullName evidence="3">GH16 domain-containing protein</fullName>
    </recommendedName>
</protein>
<evidence type="ECO:0000313" key="4">
    <source>
        <dbReference type="EMBL" id="SPJ91090.1"/>
    </source>
</evidence>
<dbReference type="PANTHER" id="PTHR10963:SF68">
    <property type="entry name" value="GLYCOSIDASE CRH1-RELATED"/>
    <property type="match status" value="1"/>
</dbReference>
<dbReference type="GO" id="GO:0005975">
    <property type="term" value="P:carbohydrate metabolic process"/>
    <property type="evidence" value="ECO:0007669"/>
    <property type="project" value="InterPro"/>
</dbReference>
<evidence type="ECO:0000256" key="1">
    <source>
        <dbReference type="SAM" id="MobiDB-lite"/>
    </source>
</evidence>
<gene>
    <name evidence="4" type="ORF">FTOL_13492</name>
</gene>
<proteinExistence type="predicted"/>
<organism evidence="4 5">
    <name type="scientific">Fusarium torulosum</name>
    <dbReference type="NCBI Taxonomy" id="33205"/>
    <lineage>
        <taxon>Eukaryota</taxon>
        <taxon>Fungi</taxon>
        <taxon>Dikarya</taxon>
        <taxon>Ascomycota</taxon>
        <taxon>Pezizomycotina</taxon>
        <taxon>Sordariomycetes</taxon>
        <taxon>Hypocreomycetidae</taxon>
        <taxon>Hypocreales</taxon>
        <taxon>Nectriaceae</taxon>
        <taxon>Fusarium</taxon>
    </lineage>
</organism>
<feature type="compositionally biased region" description="Basic and acidic residues" evidence="1">
    <location>
        <begin position="163"/>
        <end position="174"/>
    </location>
</feature>
<dbReference type="Proteomes" id="UP001187734">
    <property type="component" value="Unassembled WGS sequence"/>
</dbReference>
<dbReference type="GO" id="GO:0009277">
    <property type="term" value="C:fungal-type cell wall"/>
    <property type="evidence" value="ECO:0007669"/>
    <property type="project" value="TreeGrafter"/>
</dbReference>
<evidence type="ECO:0000259" key="3">
    <source>
        <dbReference type="PROSITE" id="PS51762"/>
    </source>
</evidence>
<reference evidence="4" key="1">
    <citation type="submission" date="2018-03" db="EMBL/GenBank/DDBJ databases">
        <authorList>
            <person name="Guldener U."/>
        </authorList>
    </citation>
    <scope>NUCLEOTIDE SEQUENCE</scope>
</reference>
<dbReference type="InterPro" id="IPR000757">
    <property type="entry name" value="Beta-glucanase-like"/>
</dbReference>
<dbReference type="EMBL" id="ONZP01000841">
    <property type="protein sequence ID" value="SPJ91090.1"/>
    <property type="molecule type" value="Genomic_DNA"/>
</dbReference>
<feature type="region of interest" description="Disordered" evidence="1">
    <location>
        <begin position="153"/>
        <end position="237"/>
    </location>
</feature>
<dbReference type="SUPFAM" id="SSF49899">
    <property type="entry name" value="Concanavalin A-like lectins/glucanases"/>
    <property type="match status" value="1"/>
</dbReference>
<feature type="domain" description="GH16" evidence="3">
    <location>
        <begin position="1"/>
        <end position="222"/>
    </location>
</feature>